<protein>
    <submittedName>
        <fullName evidence="1">DUF4249 domain-containing protein</fullName>
    </submittedName>
</protein>
<accession>A0A8H2QJY0</accession>
<evidence type="ECO:0000313" key="1">
    <source>
        <dbReference type="EMBL" id="TYB76781.1"/>
    </source>
</evidence>
<gene>
    <name evidence="1" type="ORF">ES676_05420</name>
</gene>
<dbReference type="Proteomes" id="UP000323324">
    <property type="component" value="Unassembled WGS sequence"/>
</dbReference>
<dbReference type="RefSeq" id="WP_148369127.1">
    <property type="nucleotide sequence ID" value="NZ_VSKM01000004.1"/>
</dbReference>
<dbReference type="AlphaFoldDB" id="A0A8H2QJY0"/>
<comment type="caution">
    <text evidence="1">The sequence shown here is derived from an EMBL/GenBank/DDBJ whole genome shotgun (WGS) entry which is preliminary data.</text>
</comment>
<proteinExistence type="predicted"/>
<evidence type="ECO:0000313" key="2">
    <source>
        <dbReference type="Proteomes" id="UP000323324"/>
    </source>
</evidence>
<dbReference type="Pfam" id="PF14054">
    <property type="entry name" value="DUF4249"/>
    <property type="match status" value="1"/>
</dbReference>
<reference evidence="1 2" key="1">
    <citation type="submission" date="2019-08" db="EMBL/GenBank/DDBJ databases">
        <title>Genomes of Antarctic Bizionia species.</title>
        <authorList>
            <person name="Bowman J.P."/>
        </authorList>
    </citation>
    <scope>NUCLEOTIDE SEQUENCE [LARGE SCALE GENOMIC DNA]</scope>
    <source>
        <strain evidence="1 2">HFD</strain>
    </source>
</reference>
<dbReference type="InterPro" id="IPR025345">
    <property type="entry name" value="DUF4249"/>
</dbReference>
<keyword evidence="2" id="KW-1185">Reference proteome</keyword>
<organism evidence="1 2">
    <name type="scientific">Bizionia saleffrena</name>
    <dbReference type="NCBI Taxonomy" id="291189"/>
    <lineage>
        <taxon>Bacteria</taxon>
        <taxon>Pseudomonadati</taxon>
        <taxon>Bacteroidota</taxon>
        <taxon>Flavobacteriia</taxon>
        <taxon>Flavobacteriales</taxon>
        <taxon>Flavobacteriaceae</taxon>
        <taxon>Bizionia</taxon>
    </lineage>
</organism>
<dbReference type="EMBL" id="VSKM01000004">
    <property type="protein sequence ID" value="TYB76781.1"/>
    <property type="molecule type" value="Genomic_DNA"/>
</dbReference>
<sequence length="424" mass="48425">MKKHIIYKTVCLALVLSCFNCTEEIPLETEGFEDVLVVEATLTNEVKHQEVTLSRTYFIEGNSQVLENGANVSIVNTMGNTYNFSQNNEGIYISNTAFEALPNTNYTLYITTSSGKQYKSTEAQLTPISNIDELYAELTQEGPNADKVQVLVNSNNETTNAQYFRYEYIETHKIIVPYYSNLDAQVNNVVGDGLQYNIYTVPKTENKQTCYITNSSNTIIQTSTSDLNNNIVNKFPVRVIEKDNALLREQYSIDVKQYVQSFEAYQYYKIINDLGADESLLSESQPGFVVGNIKPMDNNSKRVIGYFDVSWVSSKRLFFNFNDVNITQPPYPYDCEYETDVYDPTFPYPFNYNVNHLKLDYTLTGGAGNPPVPNQRALLYNYLTKENYQYLEHEYPIYTLVSPVCGDCTSFSSSSNIQPDFWED</sequence>
<name>A0A8H2QJY0_9FLAO</name>